<dbReference type="RefSeq" id="WP_084920888.1">
    <property type="nucleotide sequence ID" value="NZ_NCUE01000018.1"/>
</dbReference>
<sequence length="204" mass="23021">MFKFIRRVLVLAVFLFAGYKAYHIHQDVKQVMTYQPMVREILSEKDTPANEELVLAMIYTETKGKERDVMQSSESASGATNTINDDASSIRQGIQTLTDNLYLAQSKGVDVWTAVQAYNFGPAYIDFIAQNGKKNTLALAKRYSRETVAPILGNTTGKTYSYIHPISIFHGAELYVNGGNYYYSRQVQLNLYIIKCFTFFSTSG</sequence>
<dbReference type="AlphaFoldDB" id="A0A1X1G9N5"/>
<gene>
    <name evidence="4" type="ORF">B7727_05710</name>
</gene>
<dbReference type="FunFam" id="1.10.530.10:FF:000013">
    <property type="entry name" value="Pneumococcal vaccine antigen A"/>
    <property type="match status" value="1"/>
</dbReference>
<evidence type="ECO:0000256" key="2">
    <source>
        <dbReference type="ARBA" id="ARBA00073991"/>
    </source>
</evidence>
<dbReference type="CDD" id="cd16891">
    <property type="entry name" value="CwlT-like"/>
    <property type="match status" value="1"/>
</dbReference>
<dbReference type="PANTHER" id="PTHR34135">
    <property type="entry name" value="LYSOZYME"/>
    <property type="match status" value="1"/>
</dbReference>
<evidence type="ECO:0000313" key="5">
    <source>
        <dbReference type="Proteomes" id="UP000193958"/>
    </source>
</evidence>
<dbReference type="PANTHER" id="PTHR34135:SF3">
    <property type="entry name" value="PNEUMOCOCCAL VACCINE ANTIGEN A"/>
    <property type="match status" value="1"/>
</dbReference>
<feature type="domain" description="CwlT-like lysozyme" evidence="3">
    <location>
        <begin position="29"/>
        <end position="190"/>
    </location>
</feature>
<dbReference type="InterPro" id="IPR023346">
    <property type="entry name" value="Lysozyme-like_dom_sf"/>
</dbReference>
<dbReference type="Pfam" id="PF13702">
    <property type="entry name" value="Lysozyme_like"/>
    <property type="match status" value="1"/>
</dbReference>
<accession>A0A1X1G9N5</accession>
<comment type="subcellular location">
    <subcellularLocation>
        <location evidence="1">Cell surface</location>
    </subcellularLocation>
</comment>
<evidence type="ECO:0000313" key="4">
    <source>
        <dbReference type="EMBL" id="ORO43570.1"/>
    </source>
</evidence>
<reference evidence="4 5" key="1">
    <citation type="journal article" date="2016" name="Eur. J. Clin. Microbiol. Infect. Dis.">
        <title>Whole genome sequencing as a tool for phylogenetic analysis of clinical strains of Mitis group streptococci.</title>
        <authorList>
            <person name="Rasmussen L.H."/>
            <person name="Dargis R."/>
            <person name="Hojholt K."/>
            <person name="Christensen J.J."/>
            <person name="Skovgaard O."/>
            <person name="Justesen U.S."/>
            <person name="Rosenvinge F.S."/>
            <person name="Moser C."/>
            <person name="Lukjancenko O."/>
            <person name="Rasmussen S."/>
            <person name="Nielsen X.C."/>
        </authorList>
    </citation>
    <scope>NUCLEOTIDE SEQUENCE [LARGE SCALE GENOMIC DNA]</scope>
    <source>
        <strain evidence="4 5">B_003802_10</strain>
    </source>
</reference>
<dbReference type="InterPro" id="IPR047194">
    <property type="entry name" value="CwlT-like_lysozyme"/>
</dbReference>
<dbReference type="Proteomes" id="UP000193958">
    <property type="component" value="Unassembled WGS sequence"/>
</dbReference>
<dbReference type="EMBL" id="NCUE01000018">
    <property type="protein sequence ID" value="ORO43570.1"/>
    <property type="molecule type" value="Genomic_DNA"/>
</dbReference>
<proteinExistence type="predicted"/>
<dbReference type="GO" id="GO:0009986">
    <property type="term" value="C:cell surface"/>
    <property type="evidence" value="ECO:0007669"/>
    <property type="project" value="UniProtKB-SubCell"/>
</dbReference>
<name>A0A1X1G9N5_STROR</name>
<evidence type="ECO:0000259" key="3">
    <source>
        <dbReference type="Pfam" id="PF13702"/>
    </source>
</evidence>
<dbReference type="Gene3D" id="1.10.530.10">
    <property type="match status" value="1"/>
</dbReference>
<organism evidence="4 5">
    <name type="scientific">Streptococcus oralis subsp. tigurinus</name>
    <dbReference type="NCBI Taxonomy" id="1077464"/>
    <lineage>
        <taxon>Bacteria</taxon>
        <taxon>Bacillati</taxon>
        <taxon>Bacillota</taxon>
        <taxon>Bacilli</taxon>
        <taxon>Lactobacillales</taxon>
        <taxon>Streptococcaceae</taxon>
        <taxon>Streptococcus</taxon>
    </lineage>
</organism>
<dbReference type="GO" id="GO:0016052">
    <property type="term" value="P:carbohydrate catabolic process"/>
    <property type="evidence" value="ECO:0007669"/>
    <property type="project" value="TreeGrafter"/>
</dbReference>
<protein>
    <recommendedName>
        <fullName evidence="2">Pneumococcal vaccine antigen A</fullName>
    </recommendedName>
</protein>
<comment type="caution">
    <text evidence="4">The sequence shown here is derived from an EMBL/GenBank/DDBJ whole genome shotgun (WGS) entry which is preliminary data.</text>
</comment>
<evidence type="ECO:0000256" key="1">
    <source>
        <dbReference type="ARBA" id="ARBA00004241"/>
    </source>
</evidence>
<dbReference type="SUPFAM" id="SSF53955">
    <property type="entry name" value="Lysozyme-like"/>
    <property type="match status" value="1"/>
</dbReference>